<protein>
    <submittedName>
        <fullName evidence="1">Uncharacterized protein</fullName>
    </submittedName>
</protein>
<sequence length="61" mass="7028">MSYSIWSSLFFIVLLYLHFQTKRTFLGLYRCMSVSTPHAYGGGVTVCSETFCFFKSVLLEN</sequence>
<organism evidence="1">
    <name type="scientific">Rhizophora mucronata</name>
    <name type="common">Asiatic mangrove</name>
    <dbReference type="NCBI Taxonomy" id="61149"/>
    <lineage>
        <taxon>Eukaryota</taxon>
        <taxon>Viridiplantae</taxon>
        <taxon>Streptophyta</taxon>
        <taxon>Embryophyta</taxon>
        <taxon>Tracheophyta</taxon>
        <taxon>Spermatophyta</taxon>
        <taxon>Magnoliopsida</taxon>
        <taxon>eudicotyledons</taxon>
        <taxon>Gunneridae</taxon>
        <taxon>Pentapetalae</taxon>
        <taxon>rosids</taxon>
        <taxon>fabids</taxon>
        <taxon>Malpighiales</taxon>
        <taxon>Rhizophoraceae</taxon>
        <taxon>Rhizophora</taxon>
    </lineage>
</organism>
<proteinExistence type="predicted"/>
<evidence type="ECO:0000313" key="1">
    <source>
        <dbReference type="EMBL" id="MBX53115.1"/>
    </source>
</evidence>
<name>A0A2P2PEG4_RHIMU</name>
<dbReference type="AlphaFoldDB" id="A0A2P2PEG4"/>
<dbReference type="EMBL" id="GGEC01072631">
    <property type="protein sequence ID" value="MBX53115.1"/>
    <property type="molecule type" value="Transcribed_RNA"/>
</dbReference>
<accession>A0A2P2PEG4</accession>
<reference evidence="1" key="1">
    <citation type="submission" date="2018-02" db="EMBL/GenBank/DDBJ databases">
        <title>Rhizophora mucronata_Transcriptome.</title>
        <authorList>
            <person name="Meera S.P."/>
            <person name="Sreeshan A."/>
            <person name="Augustine A."/>
        </authorList>
    </citation>
    <scope>NUCLEOTIDE SEQUENCE</scope>
    <source>
        <tissue evidence="1">Leaf</tissue>
    </source>
</reference>